<keyword evidence="3" id="KW-0723">Serine/threonine-protein kinase</keyword>
<dbReference type="InterPro" id="IPR017441">
    <property type="entry name" value="Protein_kinase_ATP_BS"/>
</dbReference>
<dbReference type="WBParaSite" id="HNAJ_0000921401-mRNA-1">
    <property type="protein sequence ID" value="HNAJ_0000921401-mRNA-1"/>
    <property type="gene ID" value="HNAJ_0000921401"/>
</dbReference>
<keyword evidence="4" id="KW-0597">Phosphoprotein</keyword>
<protein>
    <recommendedName>
        <fullName evidence="2">mitogen-activated protein kinase</fullName>
        <ecNumber evidence="2">2.7.11.24</ecNumber>
    </recommendedName>
</protein>
<dbReference type="Pfam" id="PF00069">
    <property type="entry name" value="Pkinase"/>
    <property type="match status" value="1"/>
</dbReference>
<dbReference type="Proteomes" id="UP000278807">
    <property type="component" value="Unassembled WGS sequence"/>
</dbReference>
<organism evidence="13">
    <name type="scientific">Rodentolepis nana</name>
    <name type="common">Dwarf tapeworm</name>
    <name type="synonym">Hymenolepis nana</name>
    <dbReference type="NCBI Taxonomy" id="102285"/>
    <lineage>
        <taxon>Eukaryota</taxon>
        <taxon>Metazoa</taxon>
        <taxon>Spiralia</taxon>
        <taxon>Lophotrochozoa</taxon>
        <taxon>Platyhelminthes</taxon>
        <taxon>Cestoda</taxon>
        <taxon>Eucestoda</taxon>
        <taxon>Cyclophyllidea</taxon>
        <taxon>Hymenolepididae</taxon>
        <taxon>Rodentolepis</taxon>
    </lineage>
</organism>
<dbReference type="InterPro" id="IPR000719">
    <property type="entry name" value="Prot_kinase_dom"/>
</dbReference>
<evidence type="ECO:0000256" key="1">
    <source>
        <dbReference type="ARBA" id="ARBA00001946"/>
    </source>
</evidence>
<dbReference type="FunFam" id="3.30.200.20:FF:000028">
    <property type="entry name" value="Mitogen-activated protein kinase"/>
    <property type="match status" value="1"/>
</dbReference>
<keyword evidence="7" id="KW-0418">Kinase</keyword>
<evidence type="ECO:0000259" key="10">
    <source>
        <dbReference type="PROSITE" id="PS50011"/>
    </source>
</evidence>
<dbReference type="PANTHER" id="PTHR24055">
    <property type="entry name" value="MITOGEN-ACTIVATED PROTEIN KINASE"/>
    <property type="match status" value="1"/>
</dbReference>
<sequence>MQKANERRFVPVELNQLHWDLPDRYTSVMVVGHGAYGTVSSAVDQYLKRPVAIKKLDRPFENPEFAKRTYRELAILSQMDHENVICLIDAFTPQTTFETFQDVYLVTPLMDADLSAIISQQVLADDQICFLVYQMLRALKYMHGAHIIHRDLKPSNIAVNSDVDLRIIDFGLARQKNSQMTGYVATRWYRAPEVMLDWMHYNDSGRCFIYFAFRQ</sequence>
<comment type="cofactor">
    <cofactor evidence="1">
        <name>Mg(2+)</name>
        <dbReference type="ChEBI" id="CHEBI:18420"/>
    </cofactor>
</comment>
<accession>A0A0R3TP46</accession>
<gene>
    <name evidence="11" type="ORF">HNAJ_LOCUS9210</name>
</gene>
<evidence type="ECO:0000256" key="9">
    <source>
        <dbReference type="PROSITE-ProRule" id="PRU10141"/>
    </source>
</evidence>
<reference evidence="13" key="1">
    <citation type="submission" date="2017-02" db="UniProtKB">
        <authorList>
            <consortium name="WormBaseParasite"/>
        </authorList>
    </citation>
    <scope>IDENTIFICATION</scope>
</reference>
<feature type="binding site" evidence="9">
    <location>
        <position position="55"/>
    </location>
    <ligand>
        <name>ATP</name>
        <dbReference type="ChEBI" id="CHEBI:30616"/>
    </ligand>
</feature>
<dbReference type="AlphaFoldDB" id="A0A0R3TP46"/>
<evidence type="ECO:0000256" key="6">
    <source>
        <dbReference type="ARBA" id="ARBA00022741"/>
    </source>
</evidence>
<dbReference type="EC" id="2.7.11.24" evidence="2"/>
<dbReference type="Gene3D" id="3.30.200.20">
    <property type="entry name" value="Phosphorylase Kinase, domain 1"/>
    <property type="match status" value="1"/>
</dbReference>
<evidence type="ECO:0000256" key="5">
    <source>
        <dbReference type="ARBA" id="ARBA00022679"/>
    </source>
</evidence>
<keyword evidence="5" id="KW-0808">Transferase</keyword>
<dbReference type="STRING" id="102285.A0A0R3TP46"/>
<dbReference type="EMBL" id="UZAE01012532">
    <property type="protein sequence ID" value="VDO05574.1"/>
    <property type="molecule type" value="Genomic_DNA"/>
</dbReference>
<evidence type="ECO:0000256" key="7">
    <source>
        <dbReference type="ARBA" id="ARBA00022777"/>
    </source>
</evidence>
<dbReference type="SUPFAM" id="SSF56112">
    <property type="entry name" value="Protein kinase-like (PK-like)"/>
    <property type="match status" value="1"/>
</dbReference>
<dbReference type="Gene3D" id="1.10.510.10">
    <property type="entry name" value="Transferase(Phosphotransferase) domain 1"/>
    <property type="match status" value="1"/>
</dbReference>
<dbReference type="OrthoDB" id="192887at2759"/>
<evidence type="ECO:0000313" key="11">
    <source>
        <dbReference type="EMBL" id="VDO05574.1"/>
    </source>
</evidence>
<keyword evidence="6 9" id="KW-0547">Nucleotide-binding</keyword>
<dbReference type="FunFam" id="1.10.510.10:FF:000691">
    <property type="entry name" value="Mitogen-activated protein kinase"/>
    <property type="match status" value="1"/>
</dbReference>
<dbReference type="InterPro" id="IPR011009">
    <property type="entry name" value="Kinase-like_dom_sf"/>
</dbReference>
<keyword evidence="8 9" id="KW-0067">ATP-binding</keyword>
<evidence type="ECO:0000313" key="12">
    <source>
        <dbReference type="Proteomes" id="UP000278807"/>
    </source>
</evidence>
<keyword evidence="12" id="KW-1185">Reference proteome</keyword>
<proteinExistence type="predicted"/>
<dbReference type="SMART" id="SM00220">
    <property type="entry name" value="S_TKc"/>
    <property type="match status" value="1"/>
</dbReference>
<dbReference type="PROSITE" id="PS50011">
    <property type="entry name" value="PROTEIN_KINASE_DOM"/>
    <property type="match status" value="1"/>
</dbReference>
<reference evidence="11 12" key="2">
    <citation type="submission" date="2018-11" db="EMBL/GenBank/DDBJ databases">
        <authorList>
            <consortium name="Pathogen Informatics"/>
        </authorList>
    </citation>
    <scope>NUCLEOTIDE SEQUENCE [LARGE SCALE GENOMIC DNA]</scope>
</reference>
<evidence type="ECO:0000256" key="8">
    <source>
        <dbReference type="ARBA" id="ARBA00022840"/>
    </source>
</evidence>
<feature type="domain" description="Protein kinase" evidence="10">
    <location>
        <begin position="25"/>
        <end position="215"/>
    </location>
</feature>
<evidence type="ECO:0000313" key="13">
    <source>
        <dbReference type="WBParaSite" id="HNAJ_0000921401-mRNA-1"/>
    </source>
</evidence>
<evidence type="ECO:0000256" key="4">
    <source>
        <dbReference type="ARBA" id="ARBA00022553"/>
    </source>
</evidence>
<dbReference type="InterPro" id="IPR050117">
    <property type="entry name" value="MAPK"/>
</dbReference>
<dbReference type="PROSITE" id="PS00107">
    <property type="entry name" value="PROTEIN_KINASE_ATP"/>
    <property type="match status" value="1"/>
</dbReference>
<name>A0A0R3TP46_RODNA</name>
<evidence type="ECO:0000256" key="2">
    <source>
        <dbReference type="ARBA" id="ARBA00012411"/>
    </source>
</evidence>
<dbReference type="GO" id="GO:0004707">
    <property type="term" value="F:MAP kinase activity"/>
    <property type="evidence" value="ECO:0007669"/>
    <property type="project" value="UniProtKB-EC"/>
</dbReference>
<dbReference type="GO" id="GO:0005524">
    <property type="term" value="F:ATP binding"/>
    <property type="evidence" value="ECO:0007669"/>
    <property type="project" value="UniProtKB-UniRule"/>
</dbReference>
<evidence type="ECO:0000256" key="3">
    <source>
        <dbReference type="ARBA" id="ARBA00022527"/>
    </source>
</evidence>